<dbReference type="Gene3D" id="3.40.50.720">
    <property type="entry name" value="NAD(P)-binding Rossmann-like Domain"/>
    <property type="match status" value="1"/>
</dbReference>
<keyword evidence="2" id="KW-0560">Oxidoreductase</keyword>
<dbReference type="AlphaFoldDB" id="A0A085MSU1"/>
<dbReference type="InterPro" id="IPR002347">
    <property type="entry name" value="SDR_fam"/>
</dbReference>
<dbReference type="InterPro" id="IPR036291">
    <property type="entry name" value="NAD(P)-bd_dom_sf"/>
</dbReference>
<comment type="similarity">
    <text evidence="1 3">Belongs to the short-chain dehydrogenases/reductases (SDR) family.</text>
</comment>
<dbReference type="GO" id="GO:0016491">
    <property type="term" value="F:oxidoreductase activity"/>
    <property type="evidence" value="ECO:0007669"/>
    <property type="project" value="UniProtKB-KW"/>
</dbReference>
<dbReference type="PANTHER" id="PTHR24321:SF8">
    <property type="entry name" value="ESTRADIOL 17-BETA-DEHYDROGENASE 8-RELATED"/>
    <property type="match status" value="1"/>
</dbReference>
<evidence type="ECO:0008006" key="5">
    <source>
        <dbReference type="Google" id="ProtNLM"/>
    </source>
</evidence>
<dbReference type="CDD" id="cd05233">
    <property type="entry name" value="SDR_c"/>
    <property type="match status" value="1"/>
</dbReference>
<evidence type="ECO:0000313" key="4">
    <source>
        <dbReference type="EMBL" id="KFD60287.1"/>
    </source>
</evidence>
<dbReference type="Pfam" id="PF00106">
    <property type="entry name" value="adh_short"/>
    <property type="match status" value="1"/>
</dbReference>
<dbReference type="EMBL" id="KL367678">
    <property type="protein sequence ID" value="KFD60287.1"/>
    <property type="molecule type" value="Genomic_DNA"/>
</dbReference>
<dbReference type="PANTHER" id="PTHR24321">
    <property type="entry name" value="DEHYDROGENASES, SHORT CHAIN"/>
    <property type="match status" value="1"/>
</dbReference>
<dbReference type="InterPro" id="IPR020904">
    <property type="entry name" value="Sc_DH/Rdtase_CS"/>
</dbReference>
<dbReference type="Proteomes" id="UP000030758">
    <property type="component" value="Unassembled WGS sequence"/>
</dbReference>
<dbReference type="PRINTS" id="PR00081">
    <property type="entry name" value="GDHRDH"/>
</dbReference>
<reference evidence="4" key="1">
    <citation type="journal article" date="2014" name="Nat. Genet.">
        <title>Genome and transcriptome of the porcine whipworm Trichuris suis.</title>
        <authorList>
            <person name="Jex A.R."/>
            <person name="Nejsum P."/>
            <person name="Schwarz E.M."/>
            <person name="Hu L."/>
            <person name="Young N.D."/>
            <person name="Hall R.S."/>
            <person name="Korhonen P.K."/>
            <person name="Liao S."/>
            <person name="Thamsborg S."/>
            <person name="Xia J."/>
            <person name="Xu P."/>
            <person name="Wang S."/>
            <person name="Scheerlinck J.P."/>
            <person name="Hofmann A."/>
            <person name="Sternberg P.W."/>
            <person name="Wang J."/>
            <person name="Gasser R.B."/>
        </authorList>
    </citation>
    <scope>NUCLEOTIDE SEQUENCE [LARGE SCALE GENOMIC DNA]</scope>
    <source>
        <strain evidence="4">DCEP-RM93F</strain>
    </source>
</reference>
<evidence type="ECO:0000256" key="1">
    <source>
        <dbReference type="ARBA" id="ARBA00006484"/>
    </source>
</evidence>
<organism evidence="4">
    <name type="scientific">Trichuris suis</name>
    <name type="common">pig whipworm</name>
    <dbReference type="NCBI Taxonomy" id="68888"/>
    <lineage>
        <taxon>Eukaryota</taxon>
        <taxon>Metazoa</taxon>
        <taxon>Ecdysozoa</taxon>
        <taxon>Nematoda</taxon>
        <taxon>Enoplea</taxon>
        <taxon>Dorylaimia</taxon>
        <taxon>Trichinellida</taxon>
        <taxon>Trichuridae</taxon>
        <taxon>Trichuris</taxon>
    </lineage>
</organism>
<gene>
    <name evidence="4" type="ORF">M514_05967</name>
</gene>
<dbReference type="FunFam" id="3.40.50.720:FF:000084">
    <property type="entry name" value="Short-chain dehydrogenase reductase"/>
    <property type="match status" value="1"/>
</dbReference>
<proteinExistence type="inferred from homology"/>
<dbReference type="SUPFAM" id="SSF51735">
    <property type="entry name" value="NAD(P)-binding Rossmann-fold domains"/>
    <property type="match status" value="1"/>
</dbReference>
<protein>
    <recommendedName>
        <fullName evidence="5">Oxidoreductase, short chain dehydrogenase/reductase family protein</fullName>
    </recommendedName>
</protein>
<accession>A0A085MSU1</accession>
<dbReference type="PRINTS" id="PR00080">
    <property type="entry name" value="SDRFAMILY"/>
</dbReference>
<name>A0A085MSU1_9BILA</name>
<evidence type="ECO:0000256" key="2">
    <source>
        <dbReference type="ARBA" id="ARBA00023002"/>
    </source>
</evidence>
<sequence length="383" mass="40981">MGSGSSIFSPSSQCQKFLSAQAGWITFDTSTLLGPSFALTRRRDSEKQVWTIVIGPVSETCDDVVGKLVPKMIAPISFICILLSKFIYGVDIKPISPDHYIPNRFQGKTILITGGARGMGRAVAIRAAKEGANIVIADWLAEKGKETANEITANGGNAIALDIDVSKTEDAERMVQEAVKAFGRIDYAVNAAGVIDGIHSGEPIDFSKHSHLFTAPIHSATDDYWKRVMDVNAGGVFKSLRAELKQMIKQGDGGAIVNIASAVGVVGISYMPAYTASKHAINGLTKSAAIDYAKYGIRVNSVNMANTDTEMLARTNQIVKILIENGMFGANLLKRGSIIHHAQSKHPPSTVWEQASTILLLLSDEASNLTGGIYATDGGYTAY</sequence>
<dbReference type="PROSITE" id="PS00061">
    <property type="entry name" value="ADH_SHORT"/>
    <property type="match status" value="1"/>
</dbReference>
<evidence type="ECO:0000256" key="3">
    <source>
        <dbReference type="RuleBase" id="RU000363"/>
    </source>
</evidence>